<proteinExistence type="inferred from homology"/>
<dbReference type="NCBIfam" id="TIGR00580">
    <property type="entry name" value="mfd"/>
    <property type="match status" value="1"/>
</dbReference>
<dbReference type="PANTHER" id="PTHR47964:SF1">
    <property type="entry name" value="ATP-DEPENDENT DNA HELICASE HOMOLOG RECG, CHLOROPLASTIC"/>
    <property type="match status" value="1"/>
</dbReference>
<dbReference type="InterPro" id="IPR041471">
    <property type="entry name" value="UvrB_inter"/>
</dbReference>
<evidence type="ECO:0000313" key="14">
    <source>
        <dbReference type="EMBL" id="RDL01064.1"/>
    </source>
</evidence>
<dbReference type="KEGG" id="wso:WSWS_01471"/>
<dbReference type="Pfam" id="PF02559">
    <property type="entry name" value="CarD_TRCF_RID"/>
    <property type="match status" value="1"/>
</dbReference>
<dbReference type="SMART" id="SM00487">
    <property type="entry name" value="DEXDc"/>
    <property type="match status" value="1"/>
</dbReference>
<evidence type="ECO:0000256" key="6">
    <source>
        <dbReference type="ARBA" id="ARBA00022806"/>
    </source>
</evidence>
<protein>
    <recommendedName>
        <fullName evidence="12 13">Transcription-repair-coupling factor</fullName>
        <shortName evidence="13">TRCF</shortName>
        <ecNumber evidence="13">3.6.4.-</ecNumber>
    </recommendedName>
</protein>
<dbReference type="SMART" id="SM01058">
    <property type="entry name" value="CarD_TRCF"/>
    <property type="match status" value="1"/>
</dbReference>
<comment type="similarity">
    <text evidence="10 13">In the N-terminal section; belongs to the UvrB family.</text>
</comment>
<dbReference type="InterPro" id="IPR003711">
    <property type="entry name" value="CarD-like/TRCF_RID"/>
</dbReference>
<dbReference type="GO" id="GO:0003684">
    <property type="term" value="F:damaged DNA binding"/>
    <property type="evidence" value="ECO:0007669"/>
    <property type="project" value="InterPro"/>
</dbReference>
<dbReference type="PROSITE" id="PS51192">
    <property type="entry name" value="HELICASE_ATP_BIND_1"/>
    <property type="match status" value="1"/>
</dbReference>
<dbReference type="Pfam" id="PF17757">
    <property type="entry name" value="UvrB_inter"/>
    <property type="match status" value="1"/>
</dbReference>
<dbReference type="Gene3D" id="2.40.10.170">
    <property type="match status" value="1"/>
</dbReference>
<evidence type="ECO:0000256" key="1">
    <source>
        <dbReference type="ARBA" id="ARBA00004496"/>
    </source>
</evidence>
<dbReference type="GO" id="GO:0005737">
    <property type="term" value="C:cytoplasm"/>
    <property type="evidence" value="ECO:0007669"/>
    <property type="project" value="UniProtKB-SubCell"/>
</dbReference>
<keyword evidence="15" id="KW-1185">Reference proteome</keyword>
<keyword evidence="7 13" id="KW-0067">ATP-binding</keyword>
<dbReference type="Proteomes" id="UP000254912">
    <property type="component" value="Unassembled WGS sequence"/>
</dbReference>
<dbReference type="PANTHER" id="PTHR47964">
    <property type="entry name" value="ATP-DEPENDENT DNA HELICASE HOMOLOG RECG, CHLOROPLASTIC"/>
    <property type="match status" value="1"/>
</dbReference>
<keyword evidence="8 13" id="KW-0238">DNA-binding</keyword>
<dbReference type="EC" id="3.6.4.-" evidence="13"/>
<dbReference type="SMART" id="SM00982">
    <property type="entry name" value="TRCF"/>
    <property type="match status" value="1"/>
</dbReference>
<evidence type="ECO:0000313" key="15">
    <source>
        <dbReference type="Proteomes" id="UP000254912"/>
    </source>
</evidence>
<dbReference type="InterPro" id="IPR047112">
    <property type="entry name" value="RecG/Mfd"/>
</dbReference>
<dbReference type="InterPro" id="IPR005118">
    <property type="entry name" value="TRCF_C"/>
</dbReference>
<dbReference type="InterPro" id="IPR011545">
    <property type="entry name" value="DEAD/DEAH_box_helicase_dom"/>
</dbReference>
<dbReference type="InterPro" id="IPR037235">
    <property type="entry name" value="TRCF-like_C_D7"/>
</dbReference>
<dbReference type="FunFam" id="3.40.50.300:FF:000546">
    <property type="entry name" value="Transcription-repair-coupling factor"/>
    <property type="match status" value="1"/>
</dbReference>
<dbReference type="HAMAP" id="MF_00969">
    <property type="entry name" value="TRCF"/>
    <property type="match status" value="1"/>
</dbReference>
<evidence type="ECO:0000256" key="11">
    <source>
        <dbReference type="ARBA" id="ARBA00061399"/>
    </source>
</evidence>
<evidence type="ECO:0000256" key="10">
    <source>
        <dbReference type="ARBA" id="ARBA00061104"/>
    </source>
</evidence>
<dbReference type="CDD" id="cd17991">
    <property type="entry name" value="DEXHc_TRCF"/>
    <property type="match status" value="1"/>
</dbReference>
<dbReference type="AlphaFoldDB" id="A0A288Q9S1"/>
<evidence type="ECO:0000256" key="8">
    <source>
        <dbReference type="ARBA" id="ARBA00023125"/>
    </source>
</evidence>
<comment type="caution">
    <text evidence="14">The sequence shown here is derived from an EMBL/GenBank/DDBJ whole genome shotgun (WGS) entry which is preliminary data.</text>
</comment>
<dbReference type="InterPro" id="IPR004576">
    <property type="entry name" value="Mfd"/>
</dbReference>
<keyword evidence="9 13" id="KW-0234">DNA repair</keyword>
<evidence type="ECO:0000256" key="7">
    <source>
        <dbReference type="ARBA" id="ARBA00022840"/>
    </source>
</evidence>
<organism evidence="14 15">
    <name type="scientific">Weissella soli</name>
    <dbReference type="NCBI Taxonomy" id="155866"/>
    <lineage>
        <taxon>Bacteria</taxon>
        <taxon>Bacillati</taxon>
        <taxon>Bacillota</taxon>
        <taxon>Bacilli</taxon>
        <taxon>Lactobacillales</taxon>
        <taxon>Lactobacillaceae</taxon>
        <taxon>Weissella</taxon>
    </lineage>
</organism>
<dbReference type="GO" id="GO:0000716">
    <property type="term" value="P:transcription-coupled nucleotide-excision repair, DNA damage recognition"/>
    <property type="evidence" value="ECO:0007669"/>
    <property type="project" value="UniProtKB-UniRule"/>
</dbReference>
<dbReference type="Gene3D" id="3.90.1150.50">
    <property type="entry name" value="Transcription-repair-coupling factor, D7 domain"/>
    <property type="match status" value="1"/>
</dbReference>
<dbReference type="Pfam" id="PF03461">
    <property type="entry name" value="TRCF"/>
    <property type="match status" value="1"/>
</dbReference>
<dbReference type="Pfam" id="PF00271">
    <property type="entry name" value="Helicase_C"/>
    <property type="match status" value="1"/>
</dbReference>
<evidence type="ECO:0000256" key="5">
    <source>
        <dbReference type="ARBA" id="ARBA00022801"/>
    </source>
</evidence>
<comment type="similarity">
    <text evidence="11 13">In the C-terminal section; belongs to the helicase family. RecG subfamily.</text>
</comment>
<evidence type="ECO:0000256" key="3">
    <source>
        <dbReference type="ARBA" id="ARBA00022741"/>
    </source>
</evidence>
<evidence type="ECO:0000256" key="12">
    <source>
        <dbReference type="ARBA" id="ARBA00070128"/>
    </source>
</evidence>
<dbReference type="InterPro" id="IPR027417">
    <property type="entry name" value="P-loop_NTPase"/>
</dbReference>
<name>A0A288Q9S1_9LACO</name>
<dbReference type="GO" id="GO:0003678">
    <property type="term" value="F:DNA helicase activity"/>
    <property type="evidence" value="ECO:0007669"/>
    <property type="project" value="TreeGrafter"/>
</dbReference>
<dbReference type="GO" id="GO:0005524">
    <property type="term" value="F:ATP binding"/>
    <property type="evidence" value="ECO:0007669"/>
    <property type="project" value="UniProtKB-UniRule"/>
</dbReference>
<keyword evidence="6" id="KW-0347">Helicase</keyword>
<dbReference type="GO" id="GO:0016787">
    <property type="term" value="F:hydrolase activity"/>
    <property type="evidence" value="ECO:0007669"/>
    <property type="project" value="UniProtKB-KW"/>
</dbReference>
<sequence length="1175" mass="131242">MDLVGLLQANTELQQLAQAVRTGGRHVLTGITGPARAAYYAAVQRESTYPMVVVTDSQFHADQLAEDIAGLVGETHVSIFPAEETIGAEISVSSLETRLLRVEALHRLLTDSQAIVITSFAGVQRYLPPVNSFAAATLKITFDQQYDLTALQRMIQKMGYERRDAVENPGEYALRGSIFDIYPLNQENPVRLDFFDTDLDTMRFFDASDQHSLAELDELEILPVTDLVLDPAEIDGAVLRLEQAMTVRRDKLEGAAKRHLTEAFTPMLNLLAEGQLLPEIRSYLHLLYANPATLLDYLPEHGVVVYDDYPRMLENAAQAELDNGEWWSRHLEEATVLDTMDLGVKITELARTDAHASIVASPLQRGIGNLRQTSITNVVVRPTQQFFGQIPLLKGEVQRWQTQNQTVVFLANTVERTEKLTATFSDFSIKVNTVSTDQLVVGRTQITTMQLSAGFELPALNLVVLTEHELFQQVRKKAPRRQLLSNAERLRSYNELNPGDYVVHVNHGIGVYEGMQTIDHRGVKQDYITISYQEGAKIFIPVTQLDLVQKYVGAAEKAPKINKLGSPQWARTRAKVAKKVADIADELIQLYAEREMRQGYAYAPDDDTIRQFEEAFPYPETPDQIRSTAEIKADMEKRQPMDRLLVGDVGFGKTEVAFRAAFKAVHENKQVAILVPTTILAQQHYDSMVARFADFGVRIAMLSRFQTAKQTKQILADLKNHQVDFVVGTHKLLGKGIEFADLGLLIIDEEQRFGVKHKERLKQLQTEVDVLTLTATPIPRTLNMAMVGARDLSVIETPPANRYPIQTYVIEQNGRAIATAIEREMARGGQTYYLHNRVEDMEQVVSYVESLVPEARVGYVHGQMSEVQLEGVLVDFINGEYDVLVTTTIIETGVDIPNANTLLVENADHMGLAQLYQLRGRVGRSNNIAYAYFMYPGNRSLSEESEKRLSAIRDFTELGSGFKIAMRDLSIRGAGDLLGQSQHGFINSVGYDLYTKMLQEAVALKQGKTKRQMLTDAELDLQVEAYLPSDYVPAGPQKIDLYQQIRKATKPAEFDALAADMIDRFGELPAEVNRLLVVSYIKSLADRANIISIKQDFKIPALLHVKFAEKAQLADVDWLAALKPSGLRGSAVSASPVQIDLVIQPKMTVDTWLNGVQTFVASFVPAEEETDEGDA</sequence>
<evidence type="ECO:0000256" key="4">
    <source>
        <dbReference type="ARBA" id="ARBA00022763"/>
    </source>
</evidence>
<gene>
    <name evidence="13" type="primary">mfd</name>
    <name evidence="14" type="ORF">DFP99_1535</name>
</gene>
<dbReference type="SUPFAM" id="SSF141259">
    <property type="entry name" value="CarD-like"/>
    <property type="match status" value="1"/>
</dbReference>
<dbReference type="Pfam" id="PF00270">
    <property type="entry name" value="DEAD"/>
    <property type="match status" value="1"/>
</dbReference>
<keyword evidence="2 13" id="KW-0963">Cytoplasm</keyword>
<dbReference type="SUPFAM" id="SSF143517">
    <property type="entry name" value="TRCF domain-like"/>
    <property type="match status" value="1"/>
</dbReference>
<evidence type="ECO:0000256" key="13">
    <source>
        <dbReference type="HAMAP-Rule" id="MF_00969"/>
    </source>
</evidence>
<accession>A0A288Q9S1</accession>
<dbReference type="GeneID" id="94546655"/>
<dbReference type="PROSITE" id="PS51194">
    <property type="entry name" value="HELICASE_CTER"/>
    <property type="match status" value="1"/>
</dbReference>
<dbReference type="InterPro" id="IPR014001">
    <property type="entry name" value="Helicase_ATP-bd"/>
</dbReference>
<dbReference type="GO" id="GO:0006355">
    <property type="term" value="P:regulation of DNA-templated transcription"/>
    <property type="evidence" value="ECO:0007669"/>
    <property type="project" value="UniProtKB-UniRule"/>
</dbReference>
<reference evidence="14 15" key="1">
    <citation type="submission" date="2018-07" db="EMBL/GenBank/DDBJ databases">
        <title>Genomic Encyclopedia of Type Strains, Phase III (KMG-III): the genomes of soil and plant-associated and newly described type strains.</title>
        <authorList>
            <person name="Whitman W."/>
        </authorList>
    </citation>
    <scope>NUCLEOTIDE SEQUENCE [LARGE SCALE GENOMIC DNA]</scope>
    <source>
        <strain evidence="14 15">CECT 7031</strain>
    </source>
</reference>
<dbReference type="EMBL" id="QRAS01000005">
    <property type="protein sequence ID" value="RDL01064.1"/>
    <property type="molecule type" value="Genomic_DNA"/>
</dbReference>
<evidence type="ECO:0000256" key="9">
    <source>
        <dbReference type="ARBA" id="ARBA00023204"/>
    </source>
</evidence>
<dbReference type="SUPFAM" id="SSF52540">
    <property type="entry name" value="P-loop containing nucleoside triphosphate hydrolases"/>
    <property type="match status" value="4"/>
</dbReference>
<dbReference type="Gene3D" id="3.40.50.11180">
    <property type="match status" value="1"/>
</dbReference>
<dbReference type="InterPro" id="IPR036101">
    <property type="entry name" value="CarD-like/TRCF_RID_sf"/>
</dbReference>
<dbReference type="Gene3D" id="3.40.50.300">
    <property type="entry name" value="P-loop containing nucleotide triphosphate hydrolases"/>
    <property type="match status" value="2"/>
</dbReference>
<comment type="subcellular location">
    <subcellularLocation>
        <location evidence="1 13">Cytoplasm</location>
    </subcellularLocation>
</comment>
<keyword evidence="5 13" id="KW-0378">Hydrolase</keyword>
<dbReference type="InterPro" id="IPR001650">
    <property type="entry name" value="Helicase_C-like"/>
</dbReference>
<dbReference type="RefSeq" id="WP_070230633.1">
    <property type="nucleotide sequence ID" value="NZ_BJYO01000007.1"/>
</dbReference>
<comment type="function">
    <text evidence="13">Couples transcription and DNA repair by recognizing RNA polymerase (RNAP) stalled at DNA lesions. Mediates ATP-dependent release of RNAP and its truncated transcript from the DNA, and recruitment of nucleotide excision repair machinery to the damaged site.</text>
</comment>
<dbReference type="SMART" id="SM00490">
    <property type="entry name" value="HELICc"/>
    <property type="match status" value="1"/>
</dbReference>
<keyword evidence="4 13" id="KW-0227">DNA damage</keyword>
<dbReference type="Gene3D" id="3.30.2060.10">
    <property type="entry name" value="Penicillin-binding protein 1b domain"/>
    <property type="match status" value="1"/>
</dbReference>
<keyword evidence="3 13" id="KW-0547">Nucleotide-binding</keyword>
<evidence type="ECO:0000256" key="2">
    <source>
        <dbReference type="ARBA" id="ARBA00022490"/>
    </source>
</evidence>